<dbReference type="PROSITE" id="PS50097">
    <property type="entry name" value="BTB"/>
    <property type="match status" value="1"/>
</dbReference>
<dbReference type="InterPro" id="IPR008974">
    <property type="entry name" value="TRAF-like"/>
</dbReference>
<evidence type="ECO:0000313" key="3">
    <source>
        <dbReference type="EMBL" id="GFY56061.1"/>
    </source>
</evidence>
<evidence type="ECO:0000259" key="1">
    <source>
        <dbReference type="PROSITE" id="PS50097"/>
    </source>
</evidence>
<dbReference type="GO" id="GO:0030163">
    <property type="term" value="P:protein catabolic process"/>
    <property type="evidence" value="ECO:0007669"/>
    <property type="project" value="UniProtKB-ARBA"/>
</dbReference>
<evidence type="ECO:0000313" key="4">
    <source>
        <dbReference type="Proteomes" id="UP000886998"/>
    </source>
</evidence>
<dbReference type="EMBL" id="BMAV01010737">
    <property type="protein sequence ID" value="GFY56061.1"/>
    <property type="molecule type" value="Genomic_DNA"/>
</dbReference>
<dbReference type="Pfam" id="PF00651">
    <property type="entry name" value="BTB"/>
    <property type="match status" value="1"/>
</dbReference>
<feature type="domain" description="MATH" evidence="2">
    <location>
        <begin position="10"/>
        <end position="138"/>
    </location>
</feature>
<dbReference type="SMART" id="SM00225">
    <property type="entry name" value="BTB"/>
    <property type="match status" value="1"/>
</dbReference>
<evidence type="ECO:0000259" key="2">
    <source>
        <dbReference type="PROSITE" id="PS50144"/>
    </source>
</evidence>
<accession>A0A8X6XMV0</accession>
<dbReference type="SMART" id="SM00061">
    <property type="entry name" value="MATH"/>
    <property type="match status" value="1"/>
</dbReference>
<dbReference type="AlphaFoldDB" id="A0A8X6XMV0"/>
<evidence type="ECO:0008006" key="5">
    <source>
        <dbReference type="Google" id="ProtNLM"/>
    </source>
</evidence>
<sequence>MDCRGICKDGLTLTWFIEDFSFCGKKNGESINSLKFGKKIGSMQWYVLLYPKGFNDNCKDFISFHLYCHRSNVVRDIGFELSFIAVDGSVLVSKRIHANDFKPGENWGFDEFVRREEVFNIRREDYLPGDVLTARCRIWVLDEIIARDGHWFARSRIGVQRRSFLWNIEQFSSFQESMCEIDSRYGDRCMIILKFFPTEGQNSETIIRVEVRADDQRFSFSHFSSFRLHIVDSSGDCKKCLNDEFTYDEHIKTALYTLTFSKEDLMKNKNLYLPNDVLQLYCECVFPLYSLLPLDLEKICYGCPSIQEENVTKKGVESKKMHVDSTRTLKENLGSLYKENLLCDTELKTKTGSFPAHKNILSARSLAFRKMFTSDMKEKSTGSVYIEDLDDDTVQRMLLYIYTATMPDLLWDSACNLYAAADKYEILSLKSECSSFLKDNLSSDNALDLLILSDMHHDEDLKSSTEKFILNHRGIFKTNEWKLLMKTNLQLAADLMYQTLEE</sequence>
<dbReference type="Gene3D" id="1.25.40.420">
    <property type="match status" value="1"/>
</dbReference>
<organism evidence="3 4">
    <name type="scientific">Trichonephila inaurata madagascariensis</name>
    <dbReference type="NCBI Taxonomy" id="2747483"/>
    <lineage>
        <taxon>Eukaryota</taxon>
        <taxon>Metazoa</taxon>
        <taxon>Ecdysozoa</taxon>
        <taxon>Arthropoda</taxon>
        <taxon>Chelicerata</taxon>
        <taxon>Arachnida</taxon>
        <taxon>Araneae</taxon>
        <taxon>Araneomorphae</taxon>
        <taxon>Entelegynae</taxon>
        <taxon>Araneoidea</taxon>
        <taxon>Nephilidae</taxon>
        <taxon>Trichonephila</taxon>
        <taxon>Trichonephila inaurata</taxon>
    </lineage>
</organism>
<protein>
    <recommendedName>
        <fullName evidence="5">Speckle-type POZ protein</fullName>
    </recommendedName>
</protein>
<dbReference type="InterPro" id="IPR011333">
    <property type="entry name" value="SKP1/BTB/POZ_sf"/>
</dbReference>
<dbReference type="SUPFAM" id="SSF49599">
    <property type="entry name" value="TRAF domain-like"/>
    <property type="match status" value="1"/>
</dbReference>
<dbReference type="SUPFAM" id="SSF54695">
    <property type="entry name" value="POZ domain"/>
    <property type="match status" value="1"/>
</dbReference>
<dbReference type="InterPro" id="IPR000210">
    <property type="entry name" value="BTB/POZ_dom"/>
</dbReference>
<dbReference type="Gene3D" id="3.30.710.10">
    <property type="entry name" value="Potassium Channel Kv1.1, Chain A"/>
    <property type="match status" value="1"/>
</dbReference>
<dbReference type="PROSITE" id="PS50144">
    <property type="entry name" value="MATH"/>
    <property type="match status" value="1"/>
</dbReference>
<dbReference type="InterPro" id="IPR002083">
    <property type="entry name" value="MATH/TRAF_dom"/>
</dbReference>
<dbReference type="PANTHER" id="PTHR24413">
    <property type="entry name" value="SPECKLE-TYPE POZ PROTEIN"/>
    <property type="match status" value="1"/>
</dbReference>
<gene>
    <name evidence="3" type="ORF">TNIN_348821</name>
</gene>
<dbReference type="Gene3D" id="2.60.210.10">
    <property type="entry name" value="Apoptosis, Tumor Necrosis Factor Receptor Associated Protein 2, Chain A"/>
    <property type="match status" value="1"/>
</dbReference>
<dbReference type="Proteomes" id="UP000886998">
    <property type="component" value="Unassembled WGS sequence"/>
</dbReference>
<dbReference type="CDD" id="cd00121">
    <property type="entry name" value="MATH"/>
    <property type="match status" value="1"/>
</dbReference>
<reference evidence="3" key="1">
    <citation type="submission" date="2020-08" db="EMBL/GenBank/DDBJ databases">
        <title>Multicomponent nature underlies the extraordinary mechanical properties of spider dragline silk.</title>
        <authorList>
            <person name="Kono N."/>
            <person name="Nakamura H."/>
            <person name="Mori M."/>
            <person name="Yoshida Y."/>
            <person name="Ohtoshi R."/>
            <person name="Malay A.D."/>
            <person name="Moran D.A.P."/>
            <person name="Tomita M."/>
            <person name="Numata K."/>
            <person name="Arakawa K."/>
        </authorList>
    </citation>
    <scope>NUCLEOTIDE SEQUENCE</scope>
</reference>
<proteinExistence type="predicted"/>
<keyword evidence="4" id="KW-1185">Reference proteome</keyword>
<comment type="caution">
    <text evidence="3">The sequence shown here is derived from an EMBL/GenBank/DDBJ whole genome shotgun (WGS) entry which is preliminary data.</text>
</comment>
<name>A0A8X6XMV0_9ARAC</name>
<dbReference type="Pfam" id="PF22486">
    <property type="entry name" value="MATH_2"/>
    <property type="match status" value="1"/>
</dbReference>
<feature type="domain" description="BTB" evidence="1">
    <location>
        <begin position="343"/>
        <end position="406"/>
    </location>
</feature>